<feature type="compositionally biased region" description="Acidic residues" evidence="7">
    <location>
        <begin position="337"/>
        <end position="348"/>
    </location>
</feature>
<keyword evidence="1" id="KW-0723">Serine/threonine-protein kinase</keyword>
<evidence type="ECO:0000256" key="3">
    <source>
        <dbReference type="ARBA" id="ARBA00022741"/>
    </source>
</evidence>
<dbReference type="Pfam" id="PF13519">
    <property type="entry name" value="VWA_2"/>
    <property type="match status" value="1"/>
</dbReference>
<dbReference type="InterPro" id="IPR036465">
    <property type="entry name" value="vWFA_dom_sf"/>
</dbReference>
<dbReference type="CDD" id="cd04515">
    <property type="entry name" value="Alpha_kinase"/>
    <property type="match status" value="1"/>
</dbReference>
<dbReference type="CDD" id="cd00198">
    <property type="entry name" value="vWFA"/>
    <property type="match status" value="1"/>
</dbReference>
<dbReference type="GO" id="GO:0031037">
    <property type="term" value="P:myosin II filament disassembly"/>
    <property type="evidence" value="ECO:0007669"/>
    <property type="project" value="TreeGrafter"/>
</dbReference>
<sequence length="1654" mass="184572">MKFAQSMPCPDCADTKGSAALASQCLVKQEASAKGGADTEDMVNGSGVPIDLAVGVAPKAAQIAAQIAAQEDLSAFAPRRFRLKKACCSMPLGWPLADDCQSSILYVGIGVLFASSAMARPFDKYEKWLPKLMHDSRFTAVTGQKDACLPAWTASHHRSWIAIVAISVSRRILTCPGASERMDASGAKKNPKPKGRLRPPVRWIPGIRERDSRPPVRWIPGIRERDSQQSAALWARVDKCEWCHEVREGWPACFAPIGHKLHFYCVACWSDYDAETCGGAQEYDGKFWHDEILMAEQVDMQVDNQMLQWFETAWAEMARQPPPLHQSSNAHGHDDASDVEDQGADGEDKDQLMPLPLLASRHRRAHVVLLVDRSGSMRTVDVRPAKPDFQRIARMTAVRETLQSSLESQCQSGSLDSNVYSMVSFSDRSLVHFVTCTALQAREKLRDSESLLPQTGTQFAIGLAAARNIMNENAGAGDPHLVILSDGLPGDPTAMLHAAAPMSIDTPKLRIHAIGFGDSLSSFDFLQQLTAIGSGTFVPSRLSIVSLQQAFLSVTSTITDTQKSSGTYGTSDEGQSYGRDRDGTSSKHQMREVTFEPPNQWFFGNSRSLTFRCERTRFTFNGATFTCRRGRCGSKSLVSLRLHSFTQGGMRFVYCFRDLRLRILRERGKDAEAMTQAGTDARMVAKLSKYVDPWHNSLDVVTAYSHSNAVAKFHSKAFMLAAASKLGATGRTMAKIIFVECYLYTDLESDHVPSKFMVAERYLPGVFLKYNSNKGYVNLEAPASEIVQAFSHFTYRISQGKMIVLDLQGVHLDKAYRRRPHLILTDPQVVSLDRSYGPGDLGLAGMQAFFRSHRCGPTCKGLGLDALPPPPPLPQPQESSTPDHNAKATASFKSWLHSSPRSSAHPQFLAQRMVGSTAIHAFSSSSRPLGASVLGLMSPRSTAPPSFPESFLLHEDPHTNPSNLSSSMAVSMLGLLAPSRPGGSQQNSNTLPSGYGSLERVDGNKVDLKNESDTTKMEKLGSLGESESCRRRHSQKSDPCSSEPDQLYVGAFSPNTVDTVSWSVISLPVEANTVGTGSKATDASSVTCIVIHGSARIKVTLADNDPDLLAKEIAANLGVPEEEQHLLQEPSSASDKRFFRLERKMDACHLRFSKTSISPKFCDGRPIYALLNDLDSGDVDSLHELEPLDVVWWVGAWWSVSNRRLWALKHSHAALTGHPVWVRVQVKQVGHDVHEQIDTNAGGATLGSNLGKLEGNLGKLGGTSGSWVELQEFPLNFPKFHSRFPLNFPNPALLPWQERKLLFDALAKKIDKERQKVQAGFRTALAVQKSSRRFEDDDRWDAVPEKDRERMVTELWEEVSKREQKEREEAQSGFKTMVLEAIKGREDDPPSLSRLRSRLQDDPRWEPVESSERERMYDRIVRELEDAKRKRKRKASQVEQEAEEARKSRKLTEGEERIISFFSEKFKNPFTMEWGEVQDQCKDSAQLKNCGLKEEEQVRAWLEYRQKSTDARRETWVHILTNAGFDVVGPELEFEQVVQRAFDAKTAKAFNGMPEEVLIKAWEEWRVHAYDLAVEDCQKWLRTCEHLRGCEQIDPTGGDDFDLLLKRLEATDVRFSRLRGRPEEQTRLVAGRLKELRDMRVRARTGLEETEEAE</sequence>
<evidence type="ECO:0000259" key="8">
    <source>
        <dbReference type="PROSITE" id="PS50234"/>
    </source>
</evidence>
<name>A0A813H3H4_POLGL</name>
<dbReference type="InterPro" id="IPR004166">
    <property type="entry name" value="a-kinase_dom"/>
</dbReference>
<dbReference type="PROSITE" id="PS51158">
    <property type="entry name" value="ALPHA_KINASE"/>
    <property type="match status" value="1"/>
</dbReference>
<dbReference type="SUPFAM" id="SSF56112">
    <property type="entry name" value="Protein kinase-like (PK-like)"/>
    <property type="match status" value="1"/>
</dbReference>
<dbReference type="Gene3D" id="3.20.200.10">
    <property type="entry name" value="MHCK/EF2 kinase"/>
    <property type="match status" value="1"/>
</dbReference>
<dbReference type="Gene3D" id="1.10.10.440">
    <property type="entry name" value="FF domain"/>
    <property type="match status" value="1"/>
</dbReference>
<feature type="region of interest" description="Disordered" evidence="7">
    <location>
        <begin position="561"/>
        <end position="587"/>
    </location>
</feature>
<evidence type="ECO:0000313" key="10">
    <source>
        <dbReference type="EMBL" id="CAE8632339.1"/>
    </source>
</evidence>
<dbReference type="SUPFAM" id="SSF53300">
    <property type="entry name" value="vWA-like"/>
    <property type="match status" value="1"/>
</dbReference>
<keyword evidence="5" id="KW-0067">ATP-binding</keyword>
<keyword evidence="3" id="KW-0547">Nucleotide-binding</keyword>
<feature type="compositionally biased region" description="Basic and acidic residues" evidence="7">
    <location>
        <begin position="578"/>
        <end position="587"/>
    </location>
</feature>
<feature type="domain" description="VWFA" evidence="8">
    <location>
        <begin position="366"/>
        <end position="558"/>
    </location>
</feature>
<evidence type="ECO:0000256" key="7">
    <source>
        <dbReference type="SAM" id="MobiDB-lite"/>
    </source>
</evidence>
<dbReference type="EMBL" id="CAJNNV010030383">
    <property type="protein sequence ID" value="CAE8632339.1"/>
    <property type="molecule type" value="Genomic_DNA"/>
</dbReference>
<comment type="caution">
    <text evidence="10">The sequence shown here is derived from an EMBL/GenBank/DDBJ whole genome shotgun (WGS) entry which is preliminary data.</text>
</comment>
<dbReference type="SMART" id="SM00811">
    <property type="entry name" value="Alpha_kinase"/>
    <property type="match status" value="1"/>
</dbReference>
<feature type="compositionally biased region" description="Basic and acidic residues" evidence="7">
    <location>
        <begin position="1398"/>
        <end position="1412"/>
    </location>
</feature>
<dbReference type="GO" id="GO:0004674">
    <property type="term" value="F:protein serine/threonine kinase activity"/>
    <property type="evidence" value="ECO:0007669"/>
    <property type="project" value="UniProtKB-KW"/>
</dbReference>
<feature type="region of interest" description="Disordered" evidence="7">
    <location>
        <begin position="1381"/>
        <end position="1412"/>
    </location>
</feature>
<evidence type="ECO:0000256" key="4">
    <source>
        <dbReference type="ARBA" id="ARBA00022777"/>
    </source>
</evidence>
<dbReference type="PANTHER" id="PTHR45992">
    <property type="entry name" value="EUKARYOTIC ELONGATION FACTOR 2 KINASE-RELATED"/>
    <property type="match status" value="1"/>
</dbReference>
<dbReference type="InterPro" id="IPR036517">
    <property type="entry name" value="FF_domain_sf"/>
</dbReference>
<keyword evidence="2" id="KW-0808">Transferase</keyword>
<evidence type="ECO:0000256" key="2">
    <source>
        <dbReference type="ARBA" id="ARBA00022679"/>
    </source>
</evidence>
<keyword evidence="11" id="KW-1185">Reference proteome</keyword>
<dbReference type="OrthoDB" id="301415at2759"/>
<dbReference type="Gene3D" id="3.40.50.410">
    <property type="entry name" value="von Willebrand factor, type A domain"/>
    <property type="match status" value="1"/>
</dbReference>
<dbReference type="InterPro" id="IPR011009">
    <property type="entry name" value="Kinase-like_dom_sf"/>
</dbReference>
<evidence type="ECO:0000256" key="1">
    <source>
        <dbReference type="ARBA" id="ARBA00022527"/>
    </source>
</evidence>
<feature type="region of interest" description="Disordered" evidence="7">
    <location>
        <begin position="321"/>
        <end position="350"/>
    </location>
</feature>
<dbReference type="Proteomes" id="UP000654075">
    <property type="component" value="Unassembled WGS sequence"/>
</dbReference>
<feature type="region of interest" description="Disordered" evidence="7">
    <location>
        <begin position="863"/>
        <end position="887"/>
    </location>
</feature>
<dbReference type="PANTHER" id="PTHR45992:SF2">
    <property type="entry name" value="EUKARYOTIC ELONGATION FACTOR 2 KINASE"/>
    <property type="match status" value="1"/>
</dbReference>
<feature type="compositionally biased region" description="Basic and acidic residues" evidence="7">
    <location>
        <begin position="999"/>
        <end position="1019"/>
    </location>
</feature>
<feature type="region of interest" description="Disordered" evidence="7">
    <location>
        <begin position="941"/>
        <end position="1043"/>
    </location>
</feature>
<feature type="domain" description="Alpha-type protein kinase" evidence="9">
    <location>
        <begin position="617"/>
        <end position="867"/>
    </location>
</feature>
<feature type="compositionally biased region" description="Polar residues" evidence="7">
    <location>
        <begin position="561"/>
        <end position="574"/>
    </location>
</feature>
<feature type="compositionally biased region" description="Polar residues" evidence="7">
    <location>
        <begin position="959"/>
        <end position="969"/>
    </location>
</feature>
<dbReference type="SUPFAM" id="SSF81698">
    <property type="entry name" value="FF domain"/>
    <property type="match status" value="1"/>
</dbReference>
<feature type="compositionally biased region" description="Polar residues" evidence="7">
    <location>
        <begin position="982"/>
        <end position="992"/>
    </location>
</feature>
<evidence type="ECO:0008006" key="12">
    <source>
        <dbReference type="Google" id="ProtNLM"/>
    </source>
</evidence>
<gene>
    <name evidence="10" type="ORF">PGLA1383_LOCUS48321</name>
</gene>
<evidence type="ECO:0000313" key="11">
    <source>
        <dbReference type="Proteomes" id="UP000654075"/>
    </source>
</evidence>
<organism evidence="10 11">
    <name type="scientific">Polarella glacialis</name>
    <name type="common">Dinoflagellate</name>
    <dbReference type="NCBI Taxonomy" id="89957"/>
    <lineage>
        <taxon>Eukaryota</taxon>
        <taxon>Sar</taxon>
        <taxon>Alveolata</taxon>
        <taxon>Dinophyceae</taxon>
        <taxon>Suessiales</taxon>
        <taxon>Suessiaceae</taxon>
        <taxon>Polarella</taxon>
    </lineage>
</organism>
<keyword evidence="6" id="KW-0175">Coiled coil</keyword>
<evidence type="ECO:0000259" key="9">
    <source>
        <dbReference type="PROSITE" id="PS51158"/>
    </source>
</evidence>
<dbReference type="Pfam" id="PF02816">
    <property type="entry name" value="Alpha_kinase"/>
    <property type="match status" value="1"/>
</dbReference>
<feature type="coiled-coil region" evidence="6">
    <location>
        <begin position="1417"/>
        <end position="1455"/>
    </location>
</feature>
<accession>A0A813H3H4</accession>
<dbReference type="InterPro" id="IPR051852">
    <property type="entry name" value="Alpha-type_PK"/>
</dbReference>
<protein>
    <recommendedName>
        <fullName evidence="12">Alpha-type protein kinase domain-containing protein</fullName>
    </recommendedName>
</protein>
<keyword evidence="4" id="KW-0418">Kinase</keyword>
<evidence type="ECO:0000256" key="5">
    <source>
        <dbReference type="ARBA" id="ARBA00022840"/>
    </source>
</evidence>
<dbReference type="InterPro" id="IPR002035">
    <property type="entry name" value="VWF_A"/>
</dbReference>
<dbReference type="GO" id="GO:1903013">
    <property type="term" value="P:response to differentiation-inducing factor 1"/>
    <property type="evidence" value="ECO:0007669"/>
    <property type="project" value="TreeGrafter"/>
</dbReference>
<dbReference type="PROSITE" id="PS50234">
    <property type="entry name" value="VWFA"/>
    <property type="match status" value="1"/>
</dbReference>
<evidence type="ECO:0000256" key="6">
    <source>
        <dbReference type="SAM" id="Coils"/>
    </source>
</evidence>
<reference evidence="10" key="1">
    <citation type="submission" date="2021-02" db="EMBL/GenBank/DDBJ databases">
        <authorList>
            <person name="Dougan E. K."/>
            <person name="Rhodes N."/>
            <person name="Thang M."/>
            <person name="Chan C."/>
        </authorList>
    </citation>
    <scope>NUCLEOTIDE SEQUENCE</scope>
</reference>
<proteinExistence type="predicted"/>
<dbReference type="SMART" id="SM00327">
    <property type="entry name" value="VWA"/>
    <property type="match status" value="1"/>
</dbReference>
<dbReference type="GO" id="GO:0005524">
    <property type="term" value="F:ATP binding"/>
    <property type="evidence" value="ECO:0007669"/>
    <property type="project" value="UniProtKB-KW"/>
</dbReference>